<reference evidence="2 3" key="1">
    <citation type="submission" date="2021-05" db="EMBL/GenBank/DDBJ databases">
        <title>A Polyphasic approach of four new species of the genus Ohtaekwangia: Ohtaekwangia histidinii sp. nov., Ohtaekwangia cretensis sp. nov., Ohtaekwangia indiensis sp. nov., Ohtaekwangia reichenbachii sp. nov. from diverse environment.</title>
        <authorList>
            <person name="Octaviana S."/>
        </authorList>
    </citation>
    <scope>NUCLEOTIDE SEQUENCE [LARGE SCALE GENOMIC DNA]</scope>
    <source>
        <strain evidence="2 3">PWU37</strain>
    </source>
</reference>
<proteinExistence type="predicted"/>
<gene>
    <name evidence="2" type="ORF">KK078_17150</name>
</gene>
<protein>
    <recommendedName>
        <fullName evidence="1">Fibronectin type-III domain-containing protein</fullName>
    </recommendedName>
</protein>
<accession>A0AAP2DFA4</accession>
<sequence>MKTRLFYLFLPIVAFNFSCDDEEKPKSVPIVVTSSSTDVTPTTAIVSGSITSTGNSTVIETGFVYSSNVSQPTTADNVLKSMSVSENFSVTLQGLTSATTYHVRAYAINDVGTGYGEVIDIITENAAPMVTELSIEGSLEINSTVTAKYKYTDSENDPEGTSLFQWYAANDANGVGETAIAGATSKTLIIEDEQIGKFLRFSVTPMAATGTTAGNETKSEYSTAVGAENVTFNYNGVSVTYGIIISNTTQRKWLDRNLGATRSAQTLDDYQAYGHYFQWGRLADGHQIVTRTGPADANVTVGSGTTTTKSTDVVPPDSKFIIDSEFGSAGDWLVTQDDNLWQGVEGINNPCPTGWRIPTKDEWDAEAITSLADGFDKLKLTYTGYRSVEDGGIYTSSTQSYYWTSTVSESGGNKYSFQVRFSDAFYNSMTNRANGIACRCIKD</sequence>
<dbReference type="Gene3D" id="2.60.40.10">
    <property type="entry name" value="Immunoglobulins"/>
    <property type="match status" value="1"/>
</dbReference>
<keyword evidence="3" id="KW-1185">Reference proteome</keyword>
<feature type="domain" description="Fibronectin type-III" evidence="1">
    <location>
        <begin position="28"/>
        <end position="129"/>
    </location>
</feature>
<evidence type="ECO:0000313" key="2">
    <source>
        <dbReference type="EMBL" id="MBT1688302.1"/>
    </source>
</evidence>
<evidence type="ECO:0000259" key="1">
    <source>
        <dbReference type="PROSITE" id="PS50853"/>
    </source>
</evidence>
<dbReference type="InterPro" id="IPR003961">
    <property type="entry name" value="FN3_dom"/>
</dbReference>
<dbReference type="InterPro" id="IPR013783">
    <property type="entry name" value="Ig-like_fold"/>
</dbReference>
<dbReference type="PROSITE" id="PS50853">
    <property type="entry name" value="FN3"/>
    <property type="match status" value="1"/>
</dbReference>
<name>A0AAP2DFA4_9BACT</name>
<evidence type="ECO:0000313" key="3">
    <source>
        <dbReference type="Proteomes" id="UP001319180"/>
    </source>
</evidence>
<dbReference type="RefSeq" id="WP_254091529.1">
    <property type="nucleotide sequence ID" value="NZ_JAHESC010000024.1"/>
</dbReference>
<dbReference type="Gene3D" id="2.60.40.2700">
    <property type="match status" value="1"/>
</dbReference>
<dbReference type="EMBL" id="JAHESC010000024">
    <property type="protein sequence ID" value="MBT1688302.1"/>
    <property type="molecule type" value="Genomic_DNA"/>
</dbReference>
<dbReference type="Proteomes" id="UP001319180">
    <property type="component" value="Unassembled WGS sequence"/>
</dbReference>
<dbReference type="SUPFAM" id="SSF49265">
    <property type="entry name" value="Fibronectin type III"/>
    <property type="match status" value="1"/>
</dbReference>
<dbReference type="AlphaFoldDB" id="A0AAP2DFA4"/>
<dbReference type="Pfam" id="PF23197">
    <property type="entry name" value="IG_AIR9"/>
    <property type="match status" value="1"/>
</dbReference>
<organism evidence="2 3">
    <name type="scientific">Dawidia soli</name>
    <dbReference type="NCBI Taxonomy" id="2782352"/>
    <lineage>
        <taxon>Bacteria</taxon>
        <taxon>Pseudomonadati</taxon>
        <taxon>Bacteroidota</taxon>
        <taxon>Cytophagia</taxon>
        <taxon>Cytophagales</taxon>
        <taxon>Chryseotaleaceae</taxon>
        <taxon>Dawidia</taxon>
    </lineage>
</organism>
<dbReference type="InterPro" id="IPR056284">
    <property type="entry name" value="AIR9-like_A9"/>
</dbReference>
<dbReference type="InterPro" id="IPR036116">
    <property type="entry name" value="FN3_sf"/>
</dbReference>
<comment type="caution">
    <text evidence="2">The sequence shown here is derived from an EMBL/GenBank/DDBJ whole genome shotgun (WGS) entry which is preliminary data.</text>
</comment>